<accession>A0A0E9RXZ6</accession>
<dbReference type="EMBL" id="GBXM01074601">
    <property type="protein sequence ID" value="JAH33976.1"/>
    <property type="molecule type" value="Transcribed_RNA"/>
</dbReference>
<organism evidence="1">
    <name type="scientific">Anguilla anguilla</name>
    <name type="common">European freshwater eel</name>
    <name type="synonym">Muraena anguilla</name>
    <dbReference type="NCBI Taxonomy" id="7936"/>
    <lineage>
        <taxon>Eukaryota</taxon>
        <taxon>Metazoa</taxon>
        <taxon>Chordata</taxon>
        <taxon>Craniata</taxon>
        <taxon>Vertebrata</taxon>
        <taxon>Euteleostomi</taxon>
        <taxon>Actinopterygii</taxon>
        <taxon>Neopterygii</taxon>
        <taxon>Teleostei</taxon>
        <taxon>Anguilliformes</taxon>
        <taxon>Anguillidae</taxon>
        <taxon>Anguilla</taxon>
    </lineage>
</organism>
<name>A0A0E9RXZ6_ANGAN</name>
<sequence length="48" mass="5641">MLIGFRIESFFFDASSRLPTTQKMQKPPITIYFLICRLAVLVKFLLVF</sequence>
<reference evidence="1" key="2">
    <citation type="journal article" date="2015" name="Fish Shellfish Immunol.">
        <title>Early steps in the European eel (Anguilla anguilla)-Vibrio vulnificus interaction in the gills: Role of the RtxA13 toxin.</title>
        <authorList>
            <person name="Callol A."/>
            <person name="Pajuelo D."/>
            <person name="Ebbesson L."/>
            <person name="Teles M."/>
            <person name="MacKenzie S."/>
            <person name="Amaro C."/>
        </authorList>
    </citation>
    <scope>NUCLEOTIDE SEQUENCE</scope>
</reference>
<dbReference type="AlphaFoldDB" id="A0A0E9RXZ6"/>
<reference evidence="1" key="1">
    <citation type="submission" date="2014-11" db="EMBL/GenBank/DDBJ databases">
        <authorList>
            <person name="Amaro Gonzalez C."/>
        </authorList>
    </citation>
    <scope>NUCLEOTIDE SEQUENCE</scope>
</reference>
<evidence type="ECO:0000313" key="1">
    <source>
        <dbReference type="EMBL" id="JAH33976.1"/>
    </source>
</evidence>
<protein>
    <submittedName>
        <fullName evidence="1">Uncharacterized protein</fullName>
    </submittedName>
</protein>
<proteinExistence type="predicted"/>